<gene>
    <name evidence="1" type="ORF">M5G25_18020</name>
</gene>
<comment type="caution">
    <text evidence="1">The sequence shown here is derived from an EMBL/GenBank/DDBJ whole genome shotgun (WGS) entry which is preliminary data.</text>
</comment>
<protein>
    <submittedName>
        <fullName evidence="1">Uncharacterized protein</fullName>
    </submittedName>
</protein>
<sequence length="181" mass="20695">MAMPERLKPTPPMPKTNALMKDLLEQILDRIWDNQGRESPEINALIQQWNSHAGRPFEFHEFLVMHSHTSAENFLRTAFHQKRYVDDLSFDEACAVADFICQCEGTESDTDYALGLLETNFPEANASDLIFWPNAWFDDEDLLHIELSSAQIIGYLMAKSSRPLQDAPPITLPYAIPQNRS</sequence>
<evidence type="ECO:0000313" key="1">
    <source>
        <dbReference type="EMBL" id="MDD1150186.1"/>
    </source>
</evidence>
<dbReference type="EMBL" id="JAMDGR010000014">
    <property type="protein sequence ID" value="MDD1150186.1"/>
    <property type="molecule type" value="Genomic_DNA"/>
</dbReference>
<accession>A0ABT5Q8X6</accession>
<evidence type="ECO:0000313" key="2">
    <source>
        <dbReference type="Proteomes" id="UP001217610"/>
    </source>
</evidence>
<dbReference type="RefSeq" id="WP_273923537.1">
    <property type="nucleotide sequence ID" value="NZ_JAMDGR010000014.1"/>
</dbReference>
<organism evidence="1 2">
    <name type="scientific">Pseudomonas idahonensis</name>
    <dbReference type="NCBI Taxonomy" id="2942628"/>
    <lineage>
        <taxon>Bacteria</taxon>
        <taxon>Pseudomonadati</taxon>
        <taxon>Pseudomonadota</taxon>
        <taxon>Gammaproteobacteria</taxon>
        <taxon>Pseudomonadales</taxon>
        <taxon>Pseudomonadaceae</taxon>
        <taxon>Pseudomonas</taxon>
    </lineage>
</organism>
<name>A0ABT5Q8X6_9PSED</name>
<proteinExistence type="predicted"/>
<reference evidence="1 2" key="1">
    <citation type="submission" date="2022-05" db="EMBL/GenBank/DDBJ databases">
        <title>Novel Pseudomonas spp. Isolated from a Rainbow Trout Aquaculture Facility.</title>
        <authorList>
            <person name="Testerman T."/>
            <person name="Graf J."/>
        </authorList>
    </citation>
    <scope>NUCLEOTIDE SEQUENCE [LARGE SCALE GENOMIC DNA]</scope>
    <source>
        <strain evidence="1 2">ID357</strain>
    </source>
</reference>
<keyword evidence="2" id="KW-1185">Reference proteome</keyword>
<dbReference type="Proteomes" id="UP001217610">
    <property type="component" value="Unassembled WGS sequence"/>
</dbReference>